<dbReference type="InterPro" id="IPR036388">
    <property type="entry name" value="WH-like_DNA-bd_sf"/>
</dbReference>
<dbReference type="Gene3D" id="1.10.10.10">
    <property type="entry name" value="Winged helix-like DNA-binding domain superfamily/Winged helix DNA-binding domain"/>
    <property type="match status" value="1"/>
</dbReference>
<dbReference type="InterPro" id="IPR036390">
    <property type="entry name" value="WH_DNA-bd_sf"/>
</dbReference>
<dbReference type="PANTHER" id="PTHR30363:SF28">
    <property type="entry name" value="TRANSCRIPTIONAL REGULATORY PROTEIN-RELATED"/>
    <property type="match status" value="1"/>
</dbReference>
<sequence>MREAERTTREWVARSILEHGPSTASQLAERLDLTPAAVRRHLAVLEESGDLRSEEERIYGSRGRGRPAKVFLLTDAGRAHFPSTYDTLAIQALRQLKAVGGEPAIEQFAEERIADVVGAYRAAVVAAEDAGAEVDPPEALAVALNAAGYVATTQPSRTGEQLCQHHCPVAHVAIEFPELCAAETKVFSRLLGVHVQRLATIADGNGVCTTHIPDAVTTATRPRTGAVASHSRAPLTVVTAPAARTTPDATHQEG</sequence>
<dbReference type="PANTHER" id="PTHR30363">
    <property type="entry name" value="HTH-TYPE TRANSCRIPTIONAL REGULATOR SRLR-RELATED"/>
    <property type="match status" value="1"/>
</dbReference>
<protein>
    <submittedName>
        <fullName evidence="1">Predicted transcriptional regulator, ArsR family</fullName>
    </submittedName>
</protein>
<dbReference type="EMBL" id="FMYF01000006">
    <property type="protein sequence ID" value="SDB87853.1"/>
    <property type="molecule type" value="Genomic_DNA"/>
</dbReference>
<name>A0A1G6H131_9ACTN</name>
<dbReference type="AlphaFoldDB" id="A0A1G6H131"/>
<keyword evidence="2" id="KW-1185">Reference proteome</keyword>
<dbReference type="CDD" id="cd00090">
    <property type="entry name" value="HTH_ARSR"/>
    <property type="match status" value="1"/>
</dbReference>
<proteinExistence type="predicted"/>
<dbReference type="Proteomes" id="UP000199086">
    <property type="component" value="Unassembled WGS sequence"/>
</dbReference>
<dbReference type="STRING" id="1577474.GA0111570_10610"/>
<organism evidence="1 2">
    <name type="scientific">Raineyella antarctica</name>
    <dbReference type="NCBI Taxonomy" id="1577474"/>
    <lineage>
        <taxon>Bacteria</taxon>
        <taxon>Bacillati</taxon>
        <taxon>Actinomycetota</taxon>
        <taxon>Actinomycetes</taxon>
        <taxon>Propionibacteriales</taxon>
        <taxon>Propionibacteriaceae</taxon>
        <taxon>Raineyella</taxon>
    </lineage>
</organism>
<dbReference type="Pfam" id="PF12840">
    <property type="entry name" value="HTH_20"/>
    <property type="match status" value="1"/>
</dbReference>
<evidence type="ECO:0000313" key="1">
    <source>
        <dbReference type="EMBL" id="SDB87853.1"/>
    </source>
</evidence>
<gene>
    <name evidence="1" type="ORF">GA0111570_10610</name>
</gene>
<accession>A0A1G6H131</accession>
<reference evidence="1 2" key="1">
    <citation type="submission" date="2016-06" db="EMBL/GenBank/DDBJ databases">
        <authorList>
            <person name="Olsen C.W."/>
            <person name="Carey S."/>
            <person name="Hinshaw L."/>
            <person name="Karasin A.I."/>
        </authorList>
    </citation>
    <scope>NUCLEOTIDE SEQUENCE [LARGE SCALE GENOMIC DNA]</scope>
    <source>
        <strain evidence="1 2">LZ-22</strain>
    </source>
</reference>
<dbReference type="InterPro" id="IPR011991">
    <property type="entry name" value="ArsR-like_HTH"/>
</dbReference>
<dbReference type="SUPFAM" id="SSF46785">
    <property type="entry name" value="Winged helix' DNA-binding domain"/>
    <property type="match status" value="1"/>
</dbReference>
<dbReference type="InterPro" id="IPR050313">
    <property type="entry name" value="Carb_Metab_HTH_regulators"/>
</dbReference>
<evidence type="ECO:0000313" key="2">
    <source>
        <dbReference type="Proteomes" id="UP000199086"/>
    </source>
</evidence>